<feature type="domain" description="Major facilitator superfamily (MFS) profile" evidence="8">
    <location>
        <begin position="14"/>
        <end position="464"/>
    </location>
</feature>
<evidence type="ECO:0000313" key="9">
    <source>
        <dbReference type="EMBL" id="GAA4390645.1"/>
    </source>
</evidence>
<feature type="transmembrane region" description="Helical" evidence="7">
    <location>
        <begin position="226"/>
        <end position="246"/>
    </location>
</feature>
<proteinExistence type="predicted"/>
<organism evidence="9 10">
    <name type="scientific">Tsukamurella soli</name>
    <dbReference type="NCBI Taxonomy" id="644556"/>
    <lineage>
        <taxon>Bacteria</taxon>
        <taxon>Bacillati</taxon>
        <taxon>Actinomycetota</taxon>
        <taxon>Actinomycetes</taxon>
        <taxon>Mycobacteriales</taxon>
        <taxon>Tsukamurellaceae</taxon>
        <taxon>Tsukamurella</taxon>
    </lineage>
</organism>
<evidence type="ECO:0000256" key="4">
    <source>
        <dbReference type="ARBA" id="ARBA00022692"/>
    </source>
</evidence>
<dbReference type="InterPro" id="IPR004638">
    <property type="entry name" value="EmrB-like"/>
</dbReference>
<evidence type="ECO:0000256" key="5">
    <source>
        <dbReference type="ARBA" id="ARBA00022989"/>
    </source>
</evidence>
<keyword evidence="4 7" id="KW-0812">Transmembrane</keyword>
<dbReference type="PROSITE" id="PS50850">
    <property type="entry name" value="MFS"/>
    <property type="match status" value="1"/>
</dbReference>
<dbReference type="Gene3D" id="1.20.1720.10">
    <property type="entry name" value="Multidrug resistance protein D"/>
    <property type="match status" value="1"/>
</dbReference>
<dbReference type="NCBIfam" id="TIGR00711">
    <property type="entry name" value="efflux_EmrB"/>
    <property type="match status" value="1"/>
</dbReference>
<protein>
    <submittedName>
        <fullName evidence="9">MFS transporter</fullName>
    </submittedName>
</protein>
<keyword evidence="2" id="KW-0813">Transport</keyword>
<feature type="transmembrane region" description="Helical" evidence="7">
    <location>
        <begin position="113"/>
        <end position="131"/>
    </location>
</feature>
<comment type="caution">
    <text evidence="9">The sequence shown here is derived from an EMBL/GenBank/DDBJ whole genome shotgun (WGS) entry which is preliminary data.</text>
</comment>
<dbReference type="Pfam" id="PF07690">
    <property type="entry name" value="MFS_1"/>
    <property type="match status" value="1"/>
</dbReference>
<feature type="transmembrane region" description="Helical" evidence="7">
    <location>
        <begin position="167"/>
        <end position="189"/>
    </location>
</feature>
<feature type="transmembrane region" description="Helical" evidence="7">
    <location>
        <begin position="440"/>
        <end position="460"/>
    </location>
</feature>
<feature type="transmembrane region" description="Helical" evidence="7">
    <location>
        <begin position="80"/>
        <end position="107"/>
    </location>
</feature>
<dbReference type="InterPro" id="IPR005829">
    <property type="entry name" value="Sugar_transporter_CS"/>
</dbReference>
<keyword evidence="3" id="KW-1003">Cell membrane</keyword>
<dbReference type="Proteomes" id="UP001500635">
    <property type="component" value="Unassembled WGS sequence"/>
</dbReference>
<gene>
    <name evidence="9" type="ORF">GCM10023147_18760</name>
</gene>
<comment type="subcellular location">
    <subcellularLocation>
        <location evidence="1">Cell membrane</location>
        <topology evidence="1">Multi-pass membrane protein</topology>
    </subcellularLocation>
</comment>
<dbReference type="PROSITE" id="PS00216">
    <property type="entry name" value="SUGAR_TRANSPORT_1"/>
    <property type="match status" value="1"/>
</dbReference>
<feature type="transmembrane region" description="Helical" evidence="7">
    <location>
        <begin position="43"/>
        <end position="68"/>
    </location>
</feature>
<dbReference type="InterPro" id="IPR036259">
    <property type="entry name" value="MFS_trans_sf"/>
</dbReference>
<evidence type="ECO:0000256" key="2">
    <source>
        <dbReference type="ARBA" id="ARBA00022448"/>
    </source>
</evidence>
<evidence type="ECO:0000259" key="8">
    <source>
        <dbReference type="PROSITE" id="PS50850"/>
    </source>
</evidence>
<dbReference type="PANTHER" id="PTHR42718:SF46">
    <property type="entry name" value="BLR6921 PROTEIN"/>
    <property type="match status" value="1"/>
</dbReference>
<feature type="transmembrane region" description="Helical" evidence="7">
    <location>
        <begin position="304"/>
        <end position="321"/>
    </location>
</feature>
<dbReference type="Gene3D" id="1.20.1250.20">
    <property type="entry name" value="MFS general substrate transporter like domains"/>
    <property type="match status" value="1"/>
</dbReference>
<keyword evidence="5 7" id="KW-1133">Transmembrane helix</keyword>
<evidence type="ECO:0000256" key="3">
    <source>
        <dbReference type="ARBA" id="ARBA00022475"/>
    </source>
</evidence>
<dbReference type="InterPro" id="IPR011701">
    <property type="entry name" value="MFS"/>
</dbReference>
<feature type="transmembrane region" description="Helical" evidence="7">
    <location>
        <begin position="138"/>
        <end position="161"/>
    </location>
</feature>
<sequence>MSDRSAMTARQRGALVAVSLATFMTYLDNNIVNVAIPDIQRELHLSTAGLEWVVSAYILTFSALMLLGGRLADLLGRRRLLLAGLVVFAGSSLIAGLAGTAAVLIGARAAQGVGAAMITPTTLAIISAAFTDTRARNAAIAVWGSVGALAVAAGPLLGGVLSQYVSWGWIFFVNVPIGVITVALVISSVDESRAPATGVDLPGLSLSAVGLTALTFALIQGHDLGWTSWPILAAFAIAAIAAALFIGVERRGRAPMVDLSLFRSRIFTGGLVALMLFAFGLFGIYFFTSLYIQGVLGFSPTKAGLAFLPMAICMAVAAALSDRIAERFGAHRAVAAAFVLMGAGIASVFLLGAHTGFAGLMPSLVVTGLGGGLTITLTATVLSQMPPERAGVGSGLFNASREVAALLGITVLGVVLTGRQQSSLRLGVAPAEAFLDGFRLAVLIAGVLVASGGVVAWFALRPRSLTVVESRGPVPPVQTSASV</sequence>
<feature type="transmembrane region" description="Helical" evidence="7">
    <location>
        <begin position="403"/>
        <end position="420"/>
    </location>
</feature>
<dbReference type="PANTHER" id="PTHR42718">
    <property type="entry name" value="MAJOR FACILITATOR SUPERFAMILY MULTIDRUG TRANSPORTER MFSC"/>
    <property type="match status" value="1"/>
</dbReference>
<keyword evidence="6 7" id="KW-0472">Membrane</keyword>
<dbReference type="CDD" id="cd17321">
    <property type="entry name" value="MFS_MMR_MDR_like"/>
    <property type="match status" value="1"/>
</dbReference>
<dbReference type="PRINTS" id="PR01036">
    <property type="entry name" value="TCRTETB"/>
</dbReference>
<feature type="transmembrane region" description="Helical" evidence="7">
    <location>
        <begin position="201"/>
        <end position="220"/>
    </location>
</feature>
<evidence type="ECO:0000256" key="7">
    <source>
        <dbReference type="SAM" id="Phobius"/>
    </source>
</evidence>
<feature type="transmembrane region" description="Helical" evidence="7">
    <location>
        <begin position="266"/>
        <end position="292"/>
    </location>
</feature>
<evidence type="ECO:0000313" key="10">
    <source>
        <dbReference type="Proteomes" id="UP001500635"/>
    </source>
</evidence>
<dbReference type="RefSeq" id="WP_344994227.1">
    <property type="nucleotide sequence ID" value="NZ_BAABFR010000023.1"/>
</dbReference>
<evidence type="ECO:0000256" key="6">
    <source>
        <dbReference type="ARBA" id="ARBA00023136"/>
    </source>
</evidence>
<evidence type="ECO:0000256" key="1">
    <source>
        <dbReference type="ARBA" id="ARBA00004651"/>
    </source>
</evidence>
<reference evidence="10" key="1">
    <citation type="journal article" date="2019" name="Int. J. Syst. Evol. Microbiol.">
        <title>The Global Catalogue of Microorganisms (GCM) 10K type strain sequencing project: providing services to taxonomists for standard genome sequencing and annotation.</title>
        <authorList>
            <consortium name="The Broad Institute Genomics Platform"/>
            <consortium name="The Broad Institute Genome Sequencing Center for Infectious Disease"/>
            <person name="Wu L."/>
            <person name="Ma J."/>
        </authorList>
    </citation>
    <scope>NUCLEOTIDE SEQUENCE [LARGE SCALE GENOMIC DNA]</scope>
    <source>
        <strain evidence="10">JCM 17688</strain>
    </source>
</reference>
<feature type="transmembrane region" description="Helical" evidence="7">
    <location>
        <begin position="360"/>
        <end position="382"/>
    </location>
</feature>
<dbReference type="InterPro" id="IPR020846">
    <property type="entry name" value="MFS_dom"/>
</dbReference>
<feature type="transmembrane region" description="Helical" evidence="7">
    <location>
        <begin position="333"/>
        <end position="354"/>
    </location>
</feature>
<accession>A0ABP8JGT4</accession>
<keyword evidence="10" id="KW-1185">Reference proteome</keyword>
<dbReference type="SUPFAM" id="SSF103473">
    <property type="entry name" value="MFS general substrate transporter"/>
    <property type="match status" value="1"/>
</dbReference>
<dbReference type="EMBL" id="BAABFR010000023">
    <property type="protein sequence ID" value="GAA4390645.1"/>
    <property type="molecule type" value="Genomic_DNA"/>
</dbReference>
<name>A0ABP8JGT4_9ACTN</name>